<comment type="caution">
    <text evidence="1">The sequence shown here is derived from an EMBL/GenBank/DDBJ whole genome shotgun (WGS) entry which is preliminary data.</text>
</comment>
<name>A0AAD8K7B3_TARER</name>
<evidence type="ECO:0000313" key="2">
    <source>
        <dbReference type="Proteomes" id="UP001229421"/>
    </source>
</evidence>
<gene>
    <name evidence="1" type="ORF">QVD17_26349</name>
</gene>
<dbReference type="AlphaFoldDB" id="A0AAD8K7B3"/>
<proteinExistence type="predicted"/>
<accession>A0AAD8K7B3</accession>
<sequence length="104" mass="11440">MEDEGDANAEVAGVSNFKILADRKASKACCEEEYLLNSTSKTTSTTGTEAEVHQGTVVSLHDVVPGANLYHPKDVIILTVRKDGRFVKEAIYAPRPRVRHMPRT</sequence>
<organism evidence="1 2">
    <name type="scientific">Tagetes erecta</name>
    <name type="common">African marigold</name>
    <dbReference type="NCBI Taxonomy" id="13708"/>
    <lineage>
        <taxon>Eukaryota</taxon>
        <taxon>Viridiplantae</taxon>
        <taxon>Streptophyta</taxon>
        <taxon>Embryophyta</taxon>
        <taxon>Tracheophyta</taxon>
        <taxon>Spermatophyta</taxon>
        <taxon>Magnoliopsida</taxon>
        <taxon>eudicotyledons</taxon>
        <taxon>Gunneridae</taxon>
        <taxon>Pentapetalae</taxon>
        <taxon>asterids</taxon>
        <taxon>campanulids</taxon>
        <taxon>Asterales</taxon>
        <taxon>Asteraceae</taxon>
        <taxon>Asteroideae</taxon>
        <taxon>Heliantheae alliance</taxon>
        <taxon>Tageteae</taxon>
        <taxon>Tagetes</taxon>
    </lineage>
</organism>
<keyword evidence="2" id="KW-1185">Reference proteome</keyword>
<dbReference type="EMBL" id="JAUHHV010000007">
    <property type="protein sequence ID" value="KAK1417224.1"/>
    <property type="molecule type" value="Genomic_DNA"/>
</dbReference>
<dbReference type="Proteomes" id="UP001229421">
    <property type="component" value="Unassembled WGS sequence"/>
</dbReference>
<evidence type="ECO:0000313" key="1">
    <source>
        <dbReference type="EMBL" id="KAK1417224.1"/>
    </source>
</evidence>
<protein>
    <submittedName>
        <fullName evidence="1">Uncharacterized protein</fullName>
    </submittedName>
</protein>
<reference evidence="1" key="1">
    <citation type="journal article" date="2023" name="bioRxiv">
        <title>Improved chromosome-level genome assembly for marigold (Tagetes erecta).</title>
        <authorList>
            <person name="Jiang F."/>
            <person name="Yuan L."/>
            <person name="Wang S."/>
            <person name="Wang H."/>
            <person name="Xu D."/>
            <person name="Wang A."/>
            <person name="Fan W."/>
        </authorList>
    </citation>
    <scope>NUCLEOTIDE SEQUENCE</scope>
    <source>
        <strain evidence="1">WSJ</strain>
        <tissue evidence="1">Leaf</tissue>
    </source>
</reference>